<organism evidence="1 2">
    <name type="scientific">Digitaria exilis</name>
    <dbReference type="NCBI Taxonomy" id="1010633"/>
    <lineage>
        <taxon>Eukaryota</taxon>
        <taxon>Viridiplantae</taxon>
        <taxon>Streptophyta</taxon>
        <taxon>Embryophyta</taxon>
        <taxon>Tracheophyta</taxon>
        <taxon>Spermatophyta</taxon>
        <taxon>Magnoliopsida</taxon>
        <taxon>Liliopsida</taxon>
        <taxon>Poales</taxon>
        <taxon>Poaceae</taxon>
        <taxon>PACMAD clade</taxon>
        <taxon>Panicoideae</taxon>
        <taxon>Panicodae</taxon>
        <taxon>Paniceae</taxon>
        <taxon>Anthephorinae</taxon>
        <taxon>Digitaria</taxon>
    </lineage>
</organism>
<name>A0A835APJ7_9POAL</name>
<dbReference type="PANTHER" id="PTHR33085">
    <property type="entry name" value="OS12G0113100 PROTEIN-RELATED"/>
    <property type="match status" value="1"/>
</dbReference>
<protein>
    <submittedName>
        <fullName evidence="1">Uncharacterized protein</fullName>
    </submittedName>
</protein>
<evidence type="ECO:0000313" key="1">
    <source>
        <dbReference type="EMBL" id="KAF8668674.1"/>
    </source>
</evidence>
<accession>A0A835APJ7</accession>
<dbReference type="Pfam" id="PF07893">
    <property type="entry name" value="DUF1668"/>
    <property type="match status" value="1"/>
</dbReference>
<dbReference type="EMBL" id="JACEFO010002273">
    <property type="protein sequence ID" value="KAF8668674.1"/>
    <property type="molecule type" value="Genomic_DNA"/>
</dbReference>
<dbReference type="InterPro" id="IPR012871">
    <property type="entry name" value="DUF1668_ORYSA"/>
</dbReference>
<evidence type="ECO:0000313" key="2">
    <source>
        <dbReference type="Proteomes" id="UP000636709"/>
    </source>
</evidence>
<dbReference type="OrthoDB" id="691610at2759"/>
<sequence length="152" mass="16855">MKYKWTLNCFPLADRKVLCSDQSGRSFLFDARTRNVATMPDLHKPKSSIPLSLFVPSADPDDGGGSVFVMESIPRLEVGHSGRLSHQFEAFVYRKPTMTSFSKSWHCQLLPPPPFVCDLSKYCENFPRITSYAVIGGGSHICISADGVGTYC</sequence>
<dbReference type="AlphaFoldDB" id="A0A835APJ7"/>
<comment type="caution">
    <text evidence="1">The sequence shown here is derived from an EMBL/GenBank/DDBJ whole genome shotgun (WGS) entry which is preliminary data.</text>
</comment>
<dbReference type="Proteomes" id="UP000636709">
    <property type="component" value="Unassembled WGS sequence"/>
</dbReference>
<reference evidence="1" key="1">
    <citation type="submission" date="2020-07" db="EMBL/GenBank/DDBJ databases">
        <title>Genome sequence and genetic diversity analysis of an under-domesticated orphan crop, white fonio (Digitaria exilis).</title>
        <authorList>
            <person name="Bennetzen J.L."/>
            <person name="Chen S."/>
            <person name="Ma X."/>
            <person name="Wang X."/>
            <person name="Yssel A.E.J."/>
            <person name="Chaluvadi S.R."/>
            <person name="Johnson M."/>
            <person name="Gangashetty P."/>
            <person name="Hamidou F."/>
            <person name="Sanogo M.D."/>
            <person name="Zwaenepoel A."/>
            <person name="Wallace J."/>
            <person name="Van De Peer Y."/>
            <person name="Van Deynze A."/>
        </authorList>
    </citation>
    <scope>NUCLEOTIDE SEQUENCE</scope>
    <source>
        <tissue evidence="1">Leaves</tissue>
    </source>
</reference>
<proteinExistence type="predicted"/>
<keyword evidence="2" id="KW-1185">Reference proteome</keyword>
<gene>
    <name evidence="1" type="ORF">HU200_051854</name>
</gene>